<protein>
    <submittedName>
        <fullName evidence="2">Uncharacterized protein</fullName>
    </submittedName>
</protein>
<dbReference type="AlphaFoldDB" id="A0A8T0AGF9"/>
<comment type="caution">
    <text evidence="2">The sequence shown here is derived from an EMBL/GenBank/DDBJ whole genome shotgun (WGS) entry which is preliminary data.</text>
</comment>
<evidence type="ECO:0000256" key="1">
    <source>
        <dbReference type="SAM" id="MobiDB-lite"/>
    </source>
</evidence>
<gene>
    <name evidence="2" type="ORF">HF521_011708</name>
</gene>
<feature type="compositionally biased region" description="Basic and acidic residues" evidence="1">
    <location>
        <begin position="54"/>
        <end position="74"/>
    </location>
</feature>
<organism evidence="2 3">
    <name type="scientific">Silurus meridionalis</name>
    <name type="common">Southern catfish</name>
    <name type="synonym">Silurus soldatovi meridionalis</name>
    <dbReference type="NCBI Taxonomy" id="175797"/>
    <lineage>
        <taxon>Eukaryota</taxon>
        <taxon>Metazoa</taxon>
        <taxon>Chordata</taxon>
        <taxon>Craniata</taxon>
        <taxon>Vertebrata</taxon>
        <taxon>Euteleostomi</taxon>
        <taxon>Actinopterygii</taxon>
        <taxon>Neopterygii</taxon>
        <taxon>Teleostei</taxon>
        <taxon>Ostariophysi</taxon>
        <taxon>Siluriformes</taxon>
        <taxon>Siluridae</taxon>
        <taxon>Silurus</taxon>
    </lineage>
</organism>
<name>A0A8T0AGF9_SILME</name>
<accession>A0A8T0AGF9</accession>
<sequence>MTRAYPGSSAQSCYSKWNRQKIFPQSERTVDEANEKVQQYYAEYTKSSTPCGLRRSEHSEAESQKEREADGMKLFDDELEQKTQSTNSTPRVPRSNSCLEVREELRATACSAKSDKASRKGKVISKLVRMEGEVRITPLDQEKDLEKIAETVVELKKEVKGIEELDQKSQEQVAANYGLVQEGSKLLNTSLKQFGKTCEWTNEAQAGRQREENFNETSTEMYLVLMPPDPKEGRTLRERTLIKPSVH</sequence>
<feature type="compositionally biased region" description="Basic and acidic residues" evidence="1">
    <location>
        <begin position="229"/>
        <end position="241"/>
    </location>
</feature>
<dbReference type="Proteomes" id="UP000606274">
    <property type="component" value="Unassembled WGS sequence"/>
</dbReference>
<keyword evidence="3" id="KW-1185">Reference proteome</keyword>
<feature type="region of interest" description="Disordered" evidence="1">
    <location>
        <begin position="47"/>
        <end position="74"/>
    </location>
</feature>
<feature type="region of interest" description="Disordered" evidence="1">
    <location>
        <begin position="226"/>
        <end position="247"/>
    </location>
</feature>
<dbReference type="EMBL" id="JABFDY010000022">
    <property type="protein sequence ID" value="KAF7691411.1"/>
    <property type="molecule type" value="Genomic_DNA"/>
</dbReference>
<reference evidence="2" key="1">
    <citation type="submission" date="2020-08" db="EMBL/GenBank/DDBJ databases">
        <title>Chromosome-level assembly of Southern catfish (Silurus meridionalis) provides insights into visual adaptation to the nocturnal and benthic lifestyles.</title>
        <authorList>
            <person name="Zhang Y."/>
            <person name="Wang D."/>
            <person name="Peng Z."/>
        </authorList>
    </citation>
    <scope>NUCLEOTIDE SEQUENCE</scope>
    <source>
        <strain evidence="2">SWU-2019-XX</strain>
        <tissue evidence="2">Muscle</tissue>
    </source>
</reference>
<proteinExistence type="predicted"/>
<evidence type="ECO:0000313" key="2">
    <source>
        <dbReference type="EMBL" id="KAF7691411.1"/>
    </source>
</evidence>
<evidence type="ECO:0000313" key="3">
    <source>
        <dbReference type="Proteomes" id="UP000606274"/>
    </source>
</evidence>